<evidence type="ECO:0000313" key="2">
    <source>
        <dbReference type="Proteomes" id="UP000320660"/>
    </source>
</evidence>
<dbReference type="EMBL" id="MK368614">
    <property type="protein sequence ID" value="QAU04207.1"/>
    <property type="molecule type" value="Genomic_DNA"/>
</dbReference>
<keyword evidence="2" id="KW-1185">Reference proteome</keyword>
<sequence length="161" mass="18168">MTLAWMGLLVVVLIGALIHALGTQYNGVGDFYYVTLGREEAAGRLTLNLECSDSSKSFTLVLISNGLENVLDLNLDTERDPSTIHLGYDSGKQFYTDIMKQLRKRLTLHKGVEPLEERLLITHDLFALIHRQQSRMCITDKSNFKVGYRAARRIKALGRTL</sequence>
<dbReference type="GeneID" id="55613420"/>
<dbReference type="RefSeq" id="YP_009843154.1">
    <property type="nucleotide sequence ID" value="NC_048747.1"/>
</dbReference>
<protein>
    <submittedName>
        <fullName evidence="1">Uncharacterized protein</fullName>
    </submittedName>
</protein>
<proteinExistence type="predicted"/>
<evidence type="ECO:0000313" key="1">
    <source>
        <dbReference type="EMBL" id="QAU04207.1"/>
    </source>
</evidence>
<organism evidence="1 2">
    <name type="scientific">Vibrio phage 2 TSL-2019</name>
    <dbReference type="NCBI Taxonomy" id="2508172"/>
    <lineage>
        <taxon>Viruses</taxon>
        <taxon>Duplodnaviria</taxon>
        <taxon>Heunggongvirae</taxon>
        <taxon>Uroviricota</taxon>
        <taxon>Caudoviricetes</taxon>
        <taxon>Chimalliviridae</taxon>
        <taxon>Gorgonvirinae</taxon>
        <taxon>Aphroditevirus</taxon>
        <taxon>Aphroditevirus av2TSL2019</taxon>
    </lineage>
</organism>
<dbReference type="KEGG" id="vg:55613420"/>
<dbReference type="Proteomes" id="UP000320660">
    <property type="component" value="Segment"/>
</dbReference>
<reference evidence="1 2" key="1">
    <citation type="submission" date="2019-01" db="EMBL/GenBank/DDBJ databases">
        <authorList>
            <person name="Le T.S."/>
            <person name="Kurtboke I."/>
        </authorList>
    </citation>
    <scope>NUCLEOTIDE SEQUENCE [LARGE SCALE GENOMIC DNA]</scope>
</reference>
<name>A0A513PWH0_9CAUD</name>
<accession>A0A513PWH0</accession>